<dbReference type="AlphaFoldDB" id="A0A0P9AFL9"/>
<proteinExistence type="predicted"/>
<keyword evidence="1" id="KW-0812">Transmembrane</keyword>
<comment type="caution">
    <text evidence="2">The sequence shown here is derived from an EMBL/GenBank/DDBJ whole genome shotgun (WGS) entry which is preliminary data.</text>
</comment>
<reference evidence="2 3" key="1">
    <citation type="submission" date="2015-09" db="EMBL/GenBank/DDBJ databases">
        <title>Genome sequence of Oxobacter pfennigii DSM 3222.</title>
        <authorList>
            <person name="Poehlein A."/>
            <person name="Bengelsdorf F.R."/>
            <person name="Schiel-Bengelsdorf B."/>
            <person name="Duerre P."/>
            <person name="Daniel R."/>
        </authorList>
    </citation>
    <scope>NUCLEOTIDE SEQUENCE [LARGE SCALE GENOMIC DNA]</scope>
    <source>
        <strain evidence="2 3">DSM 3222</strain>
    </source>
</reference>
<dbReference type="Proteomes" id="UP000050326">
    <property type="component" value="Unassembled WGS sequence"/>
</dbReference>
<sequence length="31" mass="3515">MKLQYKIALFTTIILIMVIGIIGGLSYKQMN</sequence>
<evidence type="ECO:0000313" key="2">
    <source>
        <dbReference type="EMBL" id="KPU44156.1"/>
    </source>
</evidence>
<accession>A0A0P9AFL9</accession>
<evidence type="ECO:0000256" key="1">
    <source>
        <dbReference type="SAM" id="Phobius"/>
    </source>
</evidence>
<evidence type="ECO:0000313" key="3">
    <source>
        <dbReference type="Proteomes" id="UP000050326"/>
    </source>
</evidence>
<keyword evidence="1" id="KW-0472">Membrane</keyword>
<feature type="transmembrane region" description="Helical" evidence="1">
    <location>
        <begin position="7"/>
        <end position="27"/>
    </location>
</feature>
<dbReference type="EMBL" id="LKET01000032">
    <property type="protein sequence ID" value="KPU44156.1"/>
    <property type="molecule type" value="Genomic_DNA"/>
</dbReference>
<protein>
    <submittedName>
        <fullName evidence="2">Uncharacterized protein</fullName>
    </submittedName>
</protein>
<organism evidence="2 3">
    <name type="scientific">Oxobacter pfennigii</name>
    <dbReference type="NCBI Taxonomy" id="36849"/>
    <lineage>
        <taxon>Bacteria</taxon>
        <taxon>Bacillati</taxon>
        <taxon>Bacillota</taxon>
        <taxon>Clostridia</taxon>
        <taxon>Eubacteriales</taxon>
        <taxon>Clostridiaceae</taxon>
        <taxon>Oxobacter</taxon>
    </lineage>
</organism>
<gene>
    <name evidence="2" type="ORF">OXPF_23240</name>
</gene>
<keyword evidence="3" id="KW-1185">Reference proteome</keyword>
<name>A0A0P9AFL9_9CLOT</name>
<keyword evidence="1" id="KW-1133">Transmembrane helix</keyword>